<name>A0A1Y1MW23_PHOPY</name>
<accession>A0A1Y1MW23</accession>
<evidence type="ECO:0000313" key="1">
    <source>
        <dbReference type="EMBL" id="JAV89769.1"/>
    </source>
</evidence>
<dbReference type="EMBL" id="GEZM01019286">
    <property type="protein sequence ID" value="JAV89769.1"/>
    <property type="molecule type" value="Transcribed_RNA"/>
</dbReference>
<sequence>MSTTFSIEGVGNTASHDFYPPIELHPGKMYVIGMVGFYGCNSIRNIHAGNDKFYYKTESNSVYSKVITIPHGAYELEEISEYIKAHIPTSRFSLRANNNTLKCELSCEFDIDFTQRDCIGRMLGFESKILDANVLHTSALDIQIIKHTNIHIECNLITGSYRNGNRAKVLYEIDVSVPPGYRLDKIPSNTQYLEVNTSRISNITIKLTNQKGELIDFGESEPFTVRLELKEYGVTY</sequence>
<proteinExistence type="predicted"/>
<reference evidence="1" key="1">
    <citation type="journal article" date="2016" name="Sci. Rep.">
        <title>Molecular characterization of firefly nuptial gifts: a multi-omics approach sheds light on postcopulatory sexual selection.</title>
        <authorList>
            <person name="Al-Wathiqui N."/>
            <person name="Fallon T.R."/>
            <person name="South A."/>
            <person name="Weng J.K."/>
            <person name="Lewis S.M."/>
        </authorList>
    </citation>
    <scope>NUCLEOTIDE SEQUENCE</scope>
</reference>
<organism evidence="1">
    <name type="scientific">Photinus pyralis</name>
    <name type="common">Common eastern firefly</name>
    <name type="synonym">Lampyris pyralis</name>
    <dbReference type="NCBI Taxonomy" id="7054"/>
    <lineage>
        <taxon>Eukaryota</taxon>
        <taxon>Metazoa</taxon>
        <taxon>Ecdysozoa</taxon>
        <taxon>Arthropoda</taxon>
        <taxon>Hexapoda</taxon>
        <taxon>Insecta</taxon>
        <taxon>Pterygota</taxon>
        <taxon>Neoptera</taxon>
        <taxon>Endopterygota</taxon>
        <taxon>Coleoptera</taxon>
        <taxon>Polyphaga</taxon>
        <taxon>Elateriformia</taxon>
        <taxon>Elateroidea</taxon>
        <taxon>Lampyridae</taxon>
        <taxon>Lampyrinae</taxon>
        <taxon>Photinus</taxon>
    </lineage>
</organism>
<protein>
    <submittedName>
        <fullName evidence="1">Uncharacterized protein</fullName>
    </submittedName>
</protein>
<dbReference type="AlphaFoldDB" id="A0A1Y1MW23"/>